<dbReference type="AlphaFoldDB" id="A0A6C0KLM2"/>
<protein>
    <recommendedName>
        <fullName evidence="1">N-acetyltransferase domain-containing protein</fullName>
    </recommendedName>
</protein>
<dbReference type="PANTHER" id="PTHR13355">
    <property type="entry name" value="GLUCOSAMINE 6-PHOSPHATE N-ACETYLTRANSFERASE"/>
    <property type="match status" value="1"/>
</dbReference>
<dbReference type="EMBL" id="MN740923">
    <property type="protein sequence ID" value="QHU18071.1"/>
    <property type="molecule type" value="Genomic_DNA"/>
</dbReference>
<feature type="domain" description="N-acetyltransferase" evidence="1">
    <location>
        <begin position="3"/>
        <end position="144"/>
    </location>
</feature>
<reference evidence="2" key="1">
    <citation type="journal article" date="2020" name="Nature">
        <title>Giant virus diversity and host interactions through global metagenomics.</title>
        <authorList>
            <person name="Schulz F."/>
            <person name="Roux S."/>
            <person name="Paez-Espino D."/>
            <person name="Jungbluth S."/>
            <person name="Walsh D.A."/>
            <person name="Denef V.J."/>
            <person name="McMahon K.D."/>
            <person name="Konstantinidis K.T."/>
            <person name="Eloe-Fadrosh E.A."/>
            <person name="Kyrpides N.C."/>
            <person name="Woyke T."/>
        </authorList>
    </citation>
    <scope>NUCLEOTIDE SEQUENCE</scope>
    <source>
        <strain evidence="2">GVMAG-S-3300012919-55</strain>
    </source>
</reference>
<dbReference type="PANTHER" id="PTHR13355:SF11">
    <property type="entry name" value="GLUCOSAMINE 6-PHOSPHATE N-ACETYLTRANSFERASE"/>
    <property type="match status" value="1"/>
</dbReference>
<evidence type="ECO:0000313" key="2">
    <source>
        <dbReference type="EMBL" id="QHU18071.1"/>
    </source>
</evidence>
<dbReference type="InterPro" id="IPR000182">
    <property type="entry name" value="GNAT_dom"/>
</dbReference>
<dbReference type="GO" id="GO:0004343">
    <property type="term" value="F:glucosamine 6-phosphate N-acetyltransferase activity"/>
    <property type="evidence" value="ECO:0007669"/>
    <property type="project" value="TreeGrafter"/>
</dbReference>
<sequence>MIYLLKEYIEKDTCDIDKVKEELIDLYSQLSICNTISNDDFLEIVKNNTIFVEVQNKHIIGAITILLERKIIHSGKHVAHIEDVVVNKQHRGKQIGKQLLLWACEYAKQQNCYKVILNCDDRIRVFYEKCGFKAKNIEMSLYFD</sequence>
<dbReference type="Pfam" id="PF00583">
    <property type="entry name" value="Acetyltransf_1"/>
    <property type="match status" value="1"/>
</dbReference>
<dbReference type="Gene3D" id="3.40.630.30">
    <property type="match status" value="1"/>
</dbReference>
<proteinExistence type="predicted"/>
<name>A0A6C0KLM2_9ZZZZ</name>
<dbReference type="InterPro" id="IPR016181">
    <property type="entry name" value="Acyl_CoA_acyltransferase"/>
</dbReference>
<organism evidence="2">
    <name type="scientific">viral metagenome</name>
    <dbReference type="NCBI Taxonomy" id="1070528"/>
    <lineage>
        <taxon>unclassified sequences</taxon>
        <taxon>metagenomes</taxon>
        <taxon>organismal metagenomes</taxon>
    </lineage>
</organism>
<evidence type="ECO:0000259" key="1">
    <source>
        <dbReference type="PROSITE" id="PS51186"/>
    </source>
</evidence>
<dbReference type="SUPFAM" id="SSF55729">
    <property type="entry name" value="Acyl-CoA N-acyltransferases (Nat)"/>
    <property type="match status" value="1"/>
</dbReference>
<dbReference type="CDD" id="cd04301">
    <property type="entry name" value="NAT_SF"/>
    <property type="match status" value="1"/>
</dbReference>
<dbReference type="InterPro" id="IPR039143">
    <property type="entry name" value="GNPNAT1-like"/>
</dbReference>
<dbReference type="PROSITE" id="PS51186">
    <property type="entry name" value="GNAT"/>
    <property type="match status" value="1"/>
</dbReference>
<accession>A0A6C0KLM2</accession>